<name>A0A1B8AUV6_FUSPO</name>
<protein>
    <submittedName>
        <fullName evidence="2">Uncharacterized protein</fullName>
    </submittedName>
</protein>
<feature type="compositionally biased region" description="Low complexity" evidence="1">
    <location>
        <begin position="30"/>
        <end position="39"/>
    </location>
</feature>
<reference evidence="2 3" key="1">
    <citation type="submission" date="2016-06" db="EMBL/GenBank/DDBJ databases">
        <title>Living apart together: crosstalk between the core and supernumerary genomes in a fungal plant pathogen.</title>
        <authorList>
            <person name="Vanheule A."/>
            <person name="Audenaert K."/>
            <person name="Warris S."/>
            <person name="Van De Geest H."/>
            <person name="Schijlen E."/>
            <person name="Hofte M."/>
            <person name="De Saeger S."/>
            <person name="Haesaert G."/>
            <person name="Waalwijk C."/>
            <person name="Van Der Lee T."/>
        </authorList>
    </citation>
    <scope>NUCLEOTIDE SEQUENCE [LARGE SCALE GENOMIC DNA]</scope>
    <source>
        <strain evidence="2 3">2516</strain>
    </source>
</reference>
<dbReference type="AlphaFoldDB" id="A0A1B8AUV6"/>
<comment type="caution">
    <text evidence="2">The sequence shown here is derived from an EMBL/GenBank/DDBJ whole genome shotgun (WGS) entry which is preliminary data.</text>
</comment>
<evidence type="ECO:0000256" key="1">
    <source>
        <dbReference type="SAM" id="MobiDB-lite"/>
    </source>
</evidence>
<feature type="compositionally biased region" description="Acidic residues" evidence="1">
    <location>
        <begin position="181"/>
        <end position="192"/>
    </location>
</feature>
<evidence type="ECO:0000313" key="3">
    <source>
        <dbReference type="Proteomes" id="UP000091967"/>
    </source>
</evidence>
<feature type="compositionally biased region" description="Polar residues" evidence="1">
    <location>
        <begin position="1"/>
        <end position="12"/>
    </location>
</feature>
<gene>
    <name evidence="2" type="ORF">FPOA_04868</name>
</gene>
<dbReference type="Proteomes" id="UP000091967">
    <property type="component" value="Unassembled WGS sequence"/>
</dbReference>
<accession>A0A1B8AUV6</accession>
<evidence type="ECO:0000313" key="2">
    <source>
        <dbReference type="EMBL" id="OBS24323.1"/>
    </source>
</evidence>
<feature type="region of interest" description="Disordered" evidence="1">
    <location>
        <begin position="1"/>
        <end position="47"/>
    </location>
</feature>
<keyword evidence="3" id="KW-1185">Reference proteome</keyword>
<sequence length="265" mass="30830">MSAQKRSASLDETQPIEESHPAKVVKTSPSASQANNSQQVTKEQREQTAKMLYDDTIKMIDKNIHILDGKVVGELGANPRDYTTEDYAKLVCRHSKTVKAIAPVNNTLAFNLVLTMADASHADLDTSVELCGENESTRYFQRLDNWLLQLIKSRERPTHLDWQLPEVPVRWSRRRTRSQDAESDEDPDEWSEPDLGHQYWEKCNYEHNRRVARRRRREITDDWVTVALSDLKEERDYLEEYGMTGFFPKSIAKLEMIHKEMSTYL</sequence>
<proteinExistence type="predicted"/>
<dbReference type="OMA" id="WEKCNYE"/>
<organism evidence="2 3">
    <name type="scientific">Fusarium poae</name>
    <dbReference type="NCBI Taxonomy" id="36050"/>
    <lineage>
        <taxon>Eukaryota</taxon>
        <taxon>Fungi</taxon>
        <taxon>Dikarya</taxon>
        <taxon>Ascomycota</taxon>
        <taxon>Pezizomycotina</taxon>
        <taxon>Sordariomycetes</taxon>
        <taxon>Hypocreomycetidae</taxon>
        <taxon>Hypocreales</taxon>
        <taxon>Nectriaceae</taxon>
        <taxon>Fusarium</taxon>
    </lineage>
</organism>
<dbReference type="EMBL" id="LYXU01000002">
    <property type="protein sequence ID" value="OBS24323.1"/>
    <property type="molecule type" value="Genomic_DNA"/>
</dbReference>
<feature type="region of interest" description="Disordered" evidence="1">
    <location>
        <begin position="173"/>
        <end position="193"/>
    </location>
</feature>